<dbReference type="PANTHER" id="PTHR43673:SF2">
    <property type="entry name" value="NITROREDUCTASE"/>
    <property type="match status" value="1"/>
</dbReference>
<dbReference type="InterPro" id="IPR000415">
    <property type="entry name" value="Nitroreductase-like"/>
</dbReference>
<dbReference type="CDD" id="cd02062">
    <property type="entry name" value="Nitro_FMN_reductase"/>
    <property type="match status" value="1"/>
</dbReference>
<proteinExistence type="inferred from homology"/>
<reference evidence="7 8" key="1">
    <citation type="submission" date="2019-03" db="EMBL/GenBank/DDBJ databases">
        <title>Single cell metagenomics reveals metabolic interactions within the superorganism composed of flagellate Streblomastix strix and complex community of Bacteroidetes bacteria on its surface.</title>
        <authorList>
            <person name="Treitli S.C."/>
            <person name="Kolisko M."/>
            <person name="Husnik F."/>
            <person name="Keeling P."/>
            <person name="Hampl V."/>
        </authorList>
    </citation>
    <scope>NUCLEOTIDE SEQUENCE [LARGE SCALE GENOMIC DNA]</scope>
    <source>
        <strain evidence="7">ST1C</strain>
    </source>
</reference>
<dbReference type="AlphaFoldDB" id="A0A5J4U980"/>
<dbReference type="OrthoDB" id="41362at2759"/>
<evidence type="ECO:0000256" key="3">
    <source>
        <dbReference type="ARBA" id="ARBA00022630"/>
    </source>
</evidence>
<evidence type="ECO:0000313" key="7">
    <source>
        <dbReference type="EMBL" id="KAA6366255.1"/>
    </source>
</evidence>
<comment type="cofactor">
    <cofactor evidence="1">
        <name>FMN</name>
        <dbReference type="ChEBI" id="CHEBI:58210"/>
    </cofactor>
</comment>
<organism evidence="7 8">
    <name type="scientific">Streblomastix strix</name>
    <dbReference type="NCBI Taxonomy" id="222440"/>
    <lineage>
        <taxon>Eukaryota</taxon>
        <taxon>Metamonada</taxon>
        <taxon>Preaxostyla</taxon>
        <taxon>Oxymonadida</taxon>
        <taxon>Streblomastigidae</taxon>
        <taxon>Streblomastix</taxon>
    </lineage>
</organism>
<dbReference type="EMBL" id="SNRW01019571">
    <property type="protein sequence ID" value="KAA6366255.1"/>
    <property type="molecule type" value="Genomic_DNA"/>
</dbReference>
<keyword evidence="5" id="KW-0560">Oxidoreductase</keyword>
<name>A0A5J4U980_9EUKA</name>
<dbReference type="Pfam" id="PF00881">
    <property type="entry name" value="Nitroreductase"/>
    <property type="match status" value="1"/>
</dbReference>
<dbReference type="InterPro" id="IPR029479">
    <property type="entry name" value="Nitroreductase"/>
</dbReference>
<dbReference type="GO" id="GO:0016491">
    <property type="term" value="F:oxidoreductase activity"/>
    <property type="evidence" value="ECO:0007669"/>
    <property type="project" value="UniProtKB-KW"/>
</dbReference>
<keyword evidence="4" id="KW-0288">FMN</keyword>
<evidence type="ECO:0000256" key="4">
    <source>
        <dbReference type="ARBA" id="ARBA00022643"/>
    </source>
</evidence>
<dbReference type="Proteomes" id="UP000324800">
    <property type="component" value="Unassembled WGS sequence"/>
</dbReference>
<evidence type="ECO:0000256" key="5">
    <source>
        <dbReference type="ARBA" id="ARBA00023002"/>
    </source>
</evidence>
<sequence>MFRTLLDERQSVREYEQRPVEQEKLRYIVECALKAPTARNDQGCFYHILTDRKMIERISRAGKQNGEKYVNFEQLYSNLKIKYNENDPLFYEAPALIIMTQPENHTISGGIQSMALLLGAQEVGLRTCCIGLARFAWEEIKQVINVPDGHSFGLAYTVGYSNAKPEPKIKDLNKLKFY</sequence>
<dbReference type="PANTHER" id="PTHR43673">
    <property type="entry name" value="NAD(P)H NITROREDUCTASE YDGI-RELATED"/>
    <property type="match status" value="1"/>
</dbReference>
<keyword evidence="3" id="KW-0285">Flavoprotein</keyword>
<dbReference type="SUPFAM" id="SSF55469">
    <property type="entry name" value="FMN-dependent nitroreductase-like"/>
    <property type="match status" value="1"/>
</dbReference>
<evidence type="ECO:0000259" key="6">
    <source>
        <dbReference type="Pfam" id="PF00881"/>
    </source>
</evidence>
<gene>
    <name evidence="7" type="ORF">EZS28_038217</name>
</gene>
<protein>
    <recommendedName>
        <fullName evidence="6">Nitroreductase domain-containing protein</fullName>
    </recommendedName>
</protein>
<dbReference type="Gene3D" id="3.40.109.10">
    <property type="entry name" value="NADH Oxidase"/>
    <property type="match status" value="1"/>
</dbReference>
<accession>A0A5J4U980</accession>
<comment type="caution">
    <text evidence="7">The sequence shown here is derived from an EMBL/GenBank/DDBJ whole genome shotgun (WGS) entry which is preliminary data.</text>
</comment>
<comment type="similarity">
    <text evidence="2">Belongs to the nitroreductase family.</text>
</comment>
<feature type="domain" description="Nitroreductase" evidence="6">
    <location>
        <begin position="7"/>
        <end position="160"/>
    </location>
</feature>
<evidence type="ECO:0000256" key="1">
    <source>
        <dbReference type="ARBA" id="ARBA00001917"/>
    </source>
</evidence>
<evidence type="ECO:0000256" key="2">
    <source>
        <dbReference type="ARBA" id="ARBA00007118"/>
    </source>
</evidence>
<evidence type="ECO:0000313" key="8">
    <source>
        <dbReference type="Proteomes" id="UP000324800"/>
    </source>
</evidence>